<evidence type="ECO:0000313" key="1">
    <source>
        <dbReference type="EMBL" id="KAF9461055.1"/>
    </source>
</evidence>
<evidence type="ECO:0000313" key="2">
    <source>
        <dbReference type="Proteomes" id="UP000807353"/>
    </source>
</evidence>
<gene>
    <name evidence="1" type="ORF">BDZ94DRAFT_1168535</name>
</gene>
<protein>
    <submittedName>
        <fullName evidence="1">Uncharacterized protein</fullName>
    </submittedName>
</protein>
<dbReference type="OrthoDB" id="3133286at2759"/>
<reference evidence="1" key="1">
    <citation type="submission" date="2020-11" db="EMBL/GenBank/DDBJ databases">
        <authorList>
            <consortium name="DOE Joint Genome Institute"/>
            <person name="Ahrendt S."/>
            <person name="Riley R."/>
            <person name="Andreopoulos W."/>
            <person name="Labutti K."/>
            <person name="Pangilinan J."/>
            <person name="Ruiz-Duenas F.J."/>
            <person name="Barrasa J.M."/>
            <person name="Sanchez-Garcia M."/>
            <person name="Camarero S."/>
            <person name="Miyauchi S."/>
            <person name="Serrano A."/>
            <person name="Linde D."/>
            <person name="Babiker R."/>
            <person name="Drula E."/>
            <person name="Ayuso-Fernandez I."/>
            <person name="Pacheco R."/>
            <person name="Padilla G."/>
            <person name="Ferreira P."/>
            <person name="Barriuso J."/>
            <person name="Kellner H."/>
            <person name="Castanera R."/>
            <person name="Alfaro M."/>
            <person name="Ramirez L."/>
            <person name="Pisabarro A.G."/>
            <person name="Kuo A."/>
            <person name="Tritt A."/>
            <person name="Lipzen A."/>
            <person name="He G."/>
            <person name="Yan M."/>
            <person name="Ng V."/>
            <person name="Cullen D."/>
            <person name="Martin F."/>
            <person name="Rosso M.-N."/>
            <person name="Henrissat B."/>
            <person name="Hibbett D."/>
            <person name="Martinez A.T."/>
            <person name="Grigoriev I.V."/>
        </authorList>
    </citation>
    <scope>NUCLEOTIDE SEQUENCE</scope>
    <source>
        <strain evidence="1">CBS 247.69</strain>
    </source>
</reference>
<accession>A0A9P5Y2C8</accession>
<dbReference type="Proteomes" id="UP000807353">
    <property type="component" value="Unassembled WGS sequence"/>
</dbReference>
<dbReference type="Gene3D" id="3.30.460.40">
    <property type="match status" value="1"/>
</dbReference>
<dbReference type="EMBL" id="MU150290">
    <property type="protein sequence ID" value="KAF9461055.1"/>
    <property type="molecule type" value="Genomic_DNA"/>
</dbReference>
<comment type="caution">
    <text evidence="1">The sequence shown here is derived from an EMBL/GenBank/DDBJ whole genome shotgun (WGS) entry which is preliminary data.</text>
</comment>
<dbReference type="SUPFAM" id="SSF81301">
    <property type="entry name" value="Nucleotidyltransferase"/>
    <property type="match status" value="1"/>
</dbReference>
<keyword evidence="2" id="KW-1185">Reference proteome</keyword>
<sequence>MKPHLPARYHKGDHLFDRTLFEASLERVEAFIATYPNSRRIQWTAIGLDPSTLYSEKDEPPTTTVSLPSSPVEQVFTPADTEAYGVPGFLAPHQTSLTKLDVIYIAAQSTVRVLHHLGLPCAIFGSLACKLYGNARTPNDVDILVLPGTLCLTQEDLKLLIVRADPHNYILRDAKDPEATYRVLHYRRNIFGPARMYQVTTKIDLVLPGTMHFPVLPLSSIAWNGDLPVIPYSLLLLHKLQAWDDHLKATECRYTRKVPADVGDLEWLLSPGRFMDYLKMTIPWRDRTIFTEEFVMLSVERVKDFCFAFPPYSVHWSEIGFETA</sequence>
<dbReference type="InterPro" id="IPR043519">
    <property type="entry name" value="NT_sf"/>
</dbReference>
<name>A0A9P5Y2C8_9AGAR</name>
<dbReference type="AlphaFoldDB" id="A0A9P5Y2C8"/>
<organism evidence="1 2">
    <name type="scientific">Collybia nuda</name>
    <dbReference type="NCBI Taxonomy" id="64659"/>
    <lineage>
        <taxon>Eukaryota</taxon>
        <taxon>Fungi</taxon>
        <taxon>Dikarya</taxon>
        <taxon>Basidiomycota</taxon>
        <taxon>Agaricomycotina</taxon>
        <taxon>Agaricomycetes</taxon>
        <taxon>Agaricomycetidae</taxon>
        <taxon>Agaricales</taxon>
        <taxon>Tricholomatineae</taxon>
        <taxon>Clitocybaceae</taxon>
        <taxon>Collybia</taxon>
    </lineage>
</organism>
<proteinExistence type="predicted"/>